<keyword evidence="6 10" id="KW-1133">Transmembrane helix</keyword>
<sequence>MCQDATTPSIPKKAAKMPASLSNKDAPSSAPLTPPSLMARYTCAAILVGIMGIWGKLTFVPETETPSVDVPLHSYRTPLSLTVGYLISLPILHLFTQRVLAKHFDLKALLFESMVLYNVAQVFLNGWMVYRFLDSLINRGHPFVGDISTVSTGTAYVVWVHYCDKYLEFFDTYFMVLRGKLDQVSFLHVYHHTTIAWAWWAGFYLFPGGDSYFGALLNSCIHVMMYSYYALSLLKIRCPWKRFLTQAQLLQFASVIIYSYFSMTSWPVQERNKKHYLCIFIQIWEMASLFVLFFIFYKKSYSNKRINNTANRPPTQSTADEGDDQCQQAVAAFTNTTTQLMDAAAKDATKMVNGAKKTLSEKTNPVQKEVGGAMSRPSWSIVS</sequence>
<comment type="caution">
    <text evidence="10">Lacks conserved residue(s) required for the propagation of feature annotation.</text>
</comment>
<feature type="region of interest" description="Disordered" evidence="11">
    <location>
        <begin position="1"/>
        <end position="30"/>
    </location>
</feature>
<keyword evidence="5 10" id="KW-0276">Fatty acid metabolism</keyword>
<name>A0A7S4WKI2_9STRA</name>
<feature type="transmembrane region" description="Helical" evidence="10">
    <location>
        <begin position="184"/>
        <end position="206"/>
    </location>
</feature>
<accession>A0A7S4WKI2</accession>
<organism evidence="12">
    <name type="scientific">Ditylum brightwellii</name>
    <dbReference type="NCBI Taxonomy" id="49249"/>
    <lineage>
        <taxon>Eukaryota</taxon>
        <taxon>Sar</taxon>
        <taxon>Stramenopiles</taxon>
        <taxon>Ochrophyta</taxon>
        <taxon>Bacillariophyta</taxon>
        <taxon>Mediophyceae</taxon>
        <taxon>Lithodesmiophycidae</taxon>
        <taxon>Lithodesmiales</taxon>
        <taxon>Lithodesmiaceae</taxon>
        <taxon>Ditylum</taxon>
    </lineage>
</organism>
<evidence type="ECO:0000256" key="8">
    <source>
        <dbReference type="ARBA" id="ARBA00023136"/>
    </source>
</evidence>
<comment type="subcellular location">
    <subcellularLocation>
        <location evidence="1">Membrane</location>
        <topology evidence="1">Multi-pass membrane protein</topology>
    </subcellularLocation>
</comment>
<dbReference type="PROSITE" id="PS01188">
    <property type="entry name" value="ELO"/>
    <property type="match status" value="1"/>
</dbReference>
<evidence type="ECO:0000256" key="3">
    <source>
        <dbReference type="ARBA" id="ARBA00022679"/>
    </source>
</evidence>
<dbReference type="InterPro" id="IPR002076">
    <property type="entry name" value="ELO_fam"/>
</dbReference>
<protein>
    <recommendedName>
        <fullName evidence="10">Elongation of fatty acids protein</fullName>
        <ecNumber evidence="10">2.3.1.-</ecNumber>
    </recommendedName>
</protein>
<comment type="catalytic activity">
    <reaction evidence="10">
        <text>an acyl-CoA + malonyl-CoA + H(+) = a 3-oxoacyl-CoA + CO2 + CoA</text>
        <dbReference type="Rhea" id="RHEA:50252"/>
        <dbReference type="ChEBI" id="CHEBI:15378"/>
        <dbReference type="ChEBI" id="CHEBI:16526"/>
        <dbReference type="ChEBI" id="CHEBI:57287"/>
        <dbReference type="ChEBI" id="CHEBI:57384"/>
        <dbReference type="ChEBI" id="CHEBI:58342"/>
        <dbReference type="ChEBI" id="CHEBI:90726"/>
    </reaction>
    <physiologicalReaction direction="left-to-right" evidence="10">
        <dbReference type="Rhea" id="RHEA:50253"/>
    </physiologicalReaction>
</comment>
<reference evidence="12" key="1">
    <citation type="submission" date="2021-01" db="EMBL/GenBank/DDBJ databases">
        <authorList>
            <person name="Corre E."/>
            <person name="Pelletier E."/>
            <person name="Niang G."/>
            <person name="Scheremetjew M."/>
            <person name="Finn R."/>
            <person name="Kale V."/>
            <person name="Holt S."/>
            <person name="Cochrane G."/>
            <person name="Meng A."/>
            <person name="Brown T."/>
            <person name="Cohen L."/>
        </authorList>
    </citation>
    <scope>NUCLEOTIDE SEQUENCE</scope>
    <source>
        <strain evidence="12">GSO104</strain>
    </source>
</reference>
<dbReference type="PANTHER" id="PTHR11157">
    <property type="entry name" value="FATTY ACID ACYL TRANSFERASE-RELATED"/>
    <property type="match status" value="1"/>
</dbReference>
<feature type="region of interest" description="Disordered" evidence="11">
    <location>
        <begin position="359"/>
        <end position="383"/>
    </location>
</feature>
<keyword evidence="4 10" id="KW-0812">Transmembrane</keyword>
<keyword evidence="2 10" id="KW-0444">Lipid biosynthesis</keyword>
<evidence type="ECO:0000256" key="5">
    <source>
        <dbReference type="ARBA" id="ARBA00022832"/>
    </source>
</evidence>
<dbReference type="GO" id="GO:0019367">
    <property type="term" value="P:fatty acid elongation, saturated fatty acid"/>
    <property type="evidence" value="ECO:0007669"/>
    <property type="project" value="TreeGrafter"/>
</dbReference>
<comment type="similarity">
    <text evidence="10">Belongs to the ELO family.</text>
</comment>
<feature type="transmembrane region" description="Helical" evidence="10">
    <location>
        <begin position="142"/>
        <end position="163"/>
    </location>
</feature>
<dbReference type="GO" id="GO:0030148">
    <property type="term" value="P:sphingolipid biosynthetic process"/>
    <property type="evidence" value="ECO:0007669"/>
    <property type="project" value="TreeGrafter"/>
</dbReference>
<evidence type="ECO:0000256" key="4">
    <source>
        <dbReference type="ARBA" id="ARBA00022692"/>
    </source>
</evidence>
<keyword evidence="8 10" id="KW-0472">Membrane</keyword>
<keyword evidence="7 10" id="KW-0443">Lipid metabolism</keyword>
<keyword evidence="9 10" id="KW-0275">Fatty acid biosynthesis</keyword>
<keyword evidence="3 10" id="KW-0808">Transferase</keyword>
<evidence type="ECO:0000256" key="7">
    <source>
        <dbReference type="ARBA" id="ARBA00023098"/>
    </source>
</evidence>
<proteinExistence type="inferred from homology"/>
<feature type="transmembrane region" description="Helical" evidence="10">
    <location>
        <begin position="108"/>
        <end position="130"/>
    </location>
</feature>
<evidence type="ECO:0000256" key="2">
    <source>
        <dbReference type="ARBA" id="ARBA00022516"/>
    </source>
</evidence>
<evidence type="ECO:0000313" key="12">
    <source>
        <dbReference type="EMBL" id="CAE4671042.1"/>
    </source>
</evidence>
<dbReference type="GO" id="GO:0034625">
    <property type="term" value="P:fatty acid elongation, monounsaturated fatty acid"/>
    <property type="evidence" value="ECO:0007669"/>
    <property type="project" value="TreeGrafter"/>
</dbReference>
<evidence type="ECO:0000256" key="1">
    <source>
        <dbReference type="ARBA" id="ARBA00004141"/>
    </source>
</evidence>
<gene>
    <name evidence="12" type="ORF">DBRI00130_LOCUS45006</name>
</gene>
<feature type="transmembrane region" description="Helical" evidence="10">
    <location>
        <begin position="75"/>
        <end position="96"/>
    </location>
</feature>
<evidence type="ECO:0000256" key="9">
    <source>
        <dbReference type="ARBA" id="ARBA00023160"/>
    </source>
</evidence>
<dbReference type="GO" id="GO:0042761">
    <property type="term" value="P:very long-chain fatty acid biosynthetic process"/>
    <property type="evidence" value="ECO:0007669"/>
    <property type="project" value="TreeGrafter"/>
</dbReference>
<dbReference type="Pfam" id="PF01151">
    <property type="entry name" value="ELO"/>
    <property type="match status" value="1"/>
</dbReference>
<feature type="transmembrane region" description="Helical" evidence="10">
    <location>
        <begin position="243"/>
        <end position="262"/>
    </location>
</feature>
<evidence type="ECO:0000256" key="10">
    <source>
        <dbReference type="RuleBase" id="RU361115"/>
    </source>
</evidence>
<feature type="transmembrane region" description="Helical" evidence="10">
    <location>
        <begin position="37"/>
        <end position="55"/>
    </location>
</feature>
<dbReference type="EMBL" id="HBNS01062366">
    <property type="protein sequence ID" value="CAE4671042.1"/>
    <property type="molecule type" value="Transcribed_RNA"/>
</dbReference>
<evidence type="ECO:0000256" key="11">
    <source>
        <dbReference type="SAM" id="MobiDB-lite"/>
    </source>
</evidence>
<dbReference type="AlphaFoldDB" id="A0A7S4WKI2"/>
<dbReference type="GO" id="GO:0034626">
    <property type="term" value="P:fatty acid elongation, polyunsaturated fatty acid"/>
    <property type="evidence" value="ECO:0007669"/>
    <property type="project" value="TreeGrafter"/>
</dbReference>
<dbReference type="InterPro" id="IPR030457">
    <property type="entry name" value="ELO_CS"/>
</dbReference>
<evidence type="ECO:0000256" key="6">
    <source>
        <dbReference type="ARBA" id="ARBA00022989"/>
    </source>
</evidence>
<feature type="transmembrane region" description="Helical" evidence="10">
    <location>
        <begin position="212"/>
        <end position="231"/>
    </location>
</feature>
<dbReference type="EC" id="2.3.1.-" evidence="10"/>
<dbReference type="PANTHER" id="PTHR11157:SF126">
    <property type="entry name" value="ELONGATION OF VERY LONG CHAIN FATTY ACIDS PROTEIN"/>
    <property type="match status" value="1"/>
</dbReference>
<dbReference type="GO" id="GO:0009922">
    <property type="term" value="F:fatty acid elongase activity"/>
    <property type="evidence" value="ECO:0007669"/>
    <property type="project" value="InterPro"/>
</dbReference>
<feature type="transmembrane region" description="Helical" evidence="10">
    <location>
        <begin position="274"/>
        <end position="297"/>
    </location>
</feature>
<dbReference type="GO" id="GO:0005789">
    <property type="term" value="C:endoplasmic reticulum membrane"/>
    <property type="evidence" value="ECO:0007669"/>
    <property type="project" value="TreeGrafter"/>
</dbReference>